<organism evidence="1 2">
    <name type="scientific">Leptospirillum ferrooxidans (strain C2-3)</name>
    <dbReference type="NCBI Taxonomy" id="1162668"/>
    <lineage>
        <taxon>Bacteria</taxon>
        <taxon>Pseudomonadati</taxon>
        <taxon>Nitrospirota</taxon>
        <taxon>Nitrospiria</taxon>
        <taxon>Nitrospirales</taxon>
        <taxon>Nitrospiraceae</taxon>
        <taxon>Leptospirillum</taxon>
    </lineage>
</organism>
<gene>
    <name evidence="1" type="ordered locus">LFE_0395</name>
</gene>
<dbReference type="HOGENOM" id="CLU_2070203_0_0_0"/>
<dbReference type="STRING" id="1162668.LFE_0395"/>
<dbReference type="EMBL" id="AP012342">
    <property type="protein sequence ID" value="BAM06116.1"/>
    <property type="molecule type" value="Genomic_DNA"/>
</dbReference>
<dbReference type="AlphaFoldDB" id="I0ILG7"/>
<dbReference type="InterPro" id="IPR027396">
    <property type="entry name" value="DsrEFH-like"/>
</dbReference>
<accession>I0ILG7</accession>
<dbReference type="eggNOG" id="COG1553">
    <property type="taxonomic scope" value="Bacteria"/>
</dbReference>
<protein>
    <submittedName>
        <fullName evidence="1">Uncharacterized protein</fullName>
    </submittedName>
</protein>
<name>I0ILG7_LEPFC</name>
<dbReference type="InterPro" id="IPR003787">
    <property type="entry name" value="Sulphur_relay_DsrE/F-like"/>
</dbReference>
<proteinExistence type="predicted"/>
<evidence type="ECO:0000313" key="2">
    <source>
        <dbReference type="Proteomes" id="UP000007382"/>
    </source>
</evidence>
<dbReference type="Proteomes" id="UP000007382">
    <property type="component" value="Chromosome"/>
</dbReference>
<dbReference type="Pfam" id="PF02635">
    <property type="entry name" value="DsrE"/>
    <property type="match status" value="1"/>
</dbReference>
<dbReference type="SUPFAM" id="SSF75169">
    <property type="entry name" value="DsrEFH-like"/>
    <property type="match status" value="1"/>
</dbReference>
<reference evidence="1 2" key="1">
    <citation type="journal article" date="2012" name="J. Bacteriol.">
        <title>Complete Genome Sequence of Leptospirillum ferrooxidans Strain C2-3, Isolated from a Fresh Volcanic Ash Deposit on the Island of Miyake, Japan.</title>
        <authorList>
            <person name="Fujimura R."/>
            <person name="Sato Y."/>
            <person name="Nishizawa T."/>
            <person name="Oshima K."/>
            <person name="Kim S.-W."/>
            <person name="Hattori M."/>
            <person name="Kamijo T."/>
            <person name="Ohta H."/>
        </authorList>
    </citation>
    <scope>NUCLEOTIDE SEQUENCE [LARGE SCALE GENOMIC DNA]</scope>
    <source>
        <strain evidence="1 2">C2-3</strain>
    </source>
</reference>
<reference evidence="2" key="2">
    <citation type="submission" date="2012-03" db="EMBL/GenBank/DDBJ databases">
        <title>The complete genome sequence of the pioneer microbe on fresh volcanic deposit, Leptospirillum ferrooxidans strain C2-3.</title>
        <authorList>
            <person name="Fujimura R."/>
            <person name="Sato Y."/>
            <person name="Nishizawa T."/>
            <person name="Nanba K."/>
            <person name="Oshima K."/>
            <person name="Hattori M."/>
            <person name="Kamijo T."/>
            <person name="Ohta H."/>
        </authorList>
    </citation>
    <scope>NUCLEOTIDE SEQUENCE [LARGE SCALE GENOMIC DNA]</scope>
    <source>
        <strain evidence="2">C2-3</strain>
    </source>
</reference>
<sequence length="125" mass="13569">MPLSPESRAVSESQKHVVVLLVKSPEMTQFFLAIRMALAFLSTGARLTLFVMDDAVLGLLPRNYRDPASFPLAPVLSSGGEILVCQSTAEPRGLLAENLPRGVSFETQVHLGQLSSEADLFLPFL</sequence>
<dbReference type="KEGG" id="lfc:LFE_0395"/>
<keyword evidence="2" id="KW-1185">Reference proteome</keyword>
<evidence type="ECO:0000313" key="1">
    <source>
        <dbReference type="EMBL" id="BAM06116.1"/>
    </source>
</evidence>
<dbReference type="PATRIC" id="fig|1162668.3.peg.461"/>
<dbReference type="Gene3D" id="3.40.1260.10">
    <property type="entry name" value="DsrEFH-like"/>
    <property type="match status" value="1"/>
</dbReference>